<comment type="caution">
    <text evidence="9">The sequence shown here is derived from an EMBL/GenBank/DDBJ whole genome shotgun (WGS) entry which is preliminary data.</text>
</comment>
<keyword evidence="4 7" id="KW-0812">Transmembrane</keyword>
<dbReference type="Pfam" id="PF00528">
    <property type="entry name" value="BPD_transp_1"/>
    <property type="match status" value="1"/>
</dbReference>
<evidence type="ECO:0000259" key="8">
    <source>
        <dbReference type="PROSITE" id="PS50928"/>
    </source>
</evidence>
<evidence type="ECO:0000256" key="3">
    <source>
        <dbReference type="ARBA" id="ARBA00022475"/>
    </source>
</evidence>
<dbReference type="RefSeq" id="WP_098457152.1">
    <property type="nucleotide sequence ID" value="NZ_PDJH01000001.1"/>
</dbReference>
<dbReference type="GO" id="GO:0022857">
    <property type="term" value="F:transmembrane transporter activity"/>
    <property type="evidence" value="ECO:0007669"/>
    <property type="project" value="InterPro"/>
</dbReference>
<keyword evidence="5 7" id="KW-1133">Transmembrane helix</keyword>
<keyword evidence="2 7" id="KW-0813">Transport</keyword>
<evidence type="ECO:0000256" key="1">
    <source>
        <dbReference type="ARBA" id="ARBA00004651"/>
    </source>
</evidence>
<proteinExistence type="inferred from homology"/>
<dbReference type="PANTHER" id="PTHR30614:SF21">
    <property type="entry name" value="AMINO ACID ABC TRANSPORTER PERMEASE"/>
    <property type="match status" value="1"/>
</dbReference>
<evidence type="ECO:0000256" key="2">
    <source>
        <dbReference type="ARBA" id="ARBA00022448"/>
    </source>
</evidence>
<feature type="transmembrane region" description="Helical" evidence="7">
    <location>
        <begin position="20"/>
        <end position="40"/>
    </location>
</feature>
<dbReference type="Proteomes" id="UP000221394">
    <property type="component" value="Unassembled WGS sequence"/>
</dbReference>
<keyword evidence="6 7" id="KW-0472">Membrane</keyword>
<feature type="transmembrane region" description="Helical" evidence="7">
    <location>
        <begin position="110"/>
        <end position="132"/>
    </location>
</feature>
<feature type="domain" description="ABC transmembrane type-1" evidence="8">
    <location>
        <begin position="68"/>
        <end position="259"/>
    </location>
</feature>
<dbReference type="NCBIfam" id="TIGR01726">
    <property type="entry name" value="HEQRo_perm_3TM"/>
    <property type="match status" value="1"/>
</dbReference>
<dbReference type="AlphaFoldDB" id="A0A2A9EB83"/>
<dbReference type="InterPro" id="IPR000515">
    <property type="entry name" value="MetI-like"/>
</dbReference>
<dbReference type="Gene3D" id="1.10.3720.10">
    <property type="entry name" value="MetI-like"/>
    <property type="match status" value="1"/>
</dbReference>
<dbReference type="GO" id="GO:0006865">
    <property type="term" value="P:amino acid transport"/>
    <property type="evidence" value="ECO:0007669"/>
    <property type="project" value="TreeGrafter"/>
</dbReference>
<evidence type="ECO:0000256" key="6">
    <source>
        <dbReference type="ARBA" id="ARBA00023136"/>
    </source>
</evidence>
<comment type="similarity">
    <text evidence="7">Belongs to the binding-protein-dependent transport system permease family.</text>
</comment>
<dbReference type="EMBL" id="PDJH01000001">
    <property type="protein sequence ID" value="PFG35916.1"/>
    <property type="molecule type" value="Genomic_DNA"/>
</dbReference>
<dbReference type="GO" id="GO:0043190">
    <property type="term" value="C:ATP-binding cassette (ABC) transporter complex"/>
    <property type="evidence" value="ECO:0007669"/>
    <property type="project" value="InterPro"/>
</dbReference>
<evidence type="ECO:0000313" key="9">
    <source>
        <dbReference type="EMBL" id="PFG35916.1"/>
    </source>
</evidence>
<feature type="transmembrane region" description="Helical" evidence="7">
    <location>
        <begin position="238"/>
        <end position="259"/>
    </location>
</feature>
<feature type="transmembrane region" description="Helical" evidence="7">
    <location>
        <begin position="196"/>
        <end position="218"/>
    </location>
</feature>
<dbReference type="InterPro" id="IPR043429">
    <property type="entry name" value="ArtM/GltK/GlnP/TcyL/YhdX-like"/>
</dbReference>
<evidence type="ECO:0000313" key="10">
    <source>
        <dbReference type="Proteomes" id="UP000221394"/>
    </source>
</evidence>
<feature type="transmembrane region" description="Helical" evidence="7">
    <location>
        <begin position="138"/>
        <end position="159"/>
    </location>
</feature>
<name>A0A2A9EB83_9MICO</name>
<keyword evidence="3" id="KW-1003">Cell membrane</keyword>
<dbReference type="OrthoDB" id="4543034at2"/>
<dbReference type="PROSITE" id="PS50928">
    <property type="entry name" value="ABC_TM1"/>
    <property type="match status" value="1"/>
</dbReference>
<gene>
    <name evidence="9" type="ORF">ATL41_0616</name>
</gene>
<organism evidence="9 10">
    <name type="scientific">Flavimobilis soli</name>
    <dbReference type="NCBI Taxonomy" id="442709"/>
    <lineage>
        <taxon>Bacteria</taxon>
        <taxon>Bacillati</taxon>
        <taxon>Actinomycetota</taxon>
        <taxon>Actinomycetes</taxon>
        <taxon>Micrococcales</taxon>
        <taxon>Jonesiaceae</taxon>
        <taxon>Flavimobilis</taxon>
    </lineage>
</organism>
<keyword evidence="10" id="KW-1185">Reference proteome</keyword>
<reference evidence="9 10" key="1">
    <citation type="submission" date="2017-10" db="EMBL/GenBank/DDBJ databases">
        <title>Sequencing the genomes of 1000 actinobacteria strains.</title>
        <authorList>
            <person name="Klenk H.-P."/>
        </authorList>
    </citation>
    <scope>NUCLEOTIDE SEQUENCE [LARGE SCALE GENOMIC DNA]</scope>
    <source>
        <strain evidence="9 10">DSM 21574</strain>
    </source>
</reference>
<dbReference type="InterPro" id="IPR035906">
    <property type="entry name" value="MetI-like_sf"/>
</dbReference>
<feature type="transmembrane region" description="Helical" evidence="7">
    <location>
        <begin position="63"/>
        <end position="89"/>
    </location>
</feature>
<evidence type="ECO:0000256" key="5">
    <source>
        <dbReference type="ARBA" id="ARBA00022989"/>
    </source>
</evidence>
<accession>A0A2A9EB83</accession>
<evidence type="ECO:0000256" key="7">
    <source>
        <dbReference type="RuleBase" id="RU363032"/>
    </source>
</evidence>
<dbReference type="InterPro" id="IPR010065">
    <property type="entry name" value="AA_ABC_transptr_permease_3TM"/>
</dbReference>
<comment type="subcellular location">
    <subcellularLocation>
        <location evidence="1 7">Cell membrane</location>
        <topology evidence="1 7">Multi-pass membrane protein</topology>
    </subcellularLocation>
</comment>
<protein>
    <submittedName>
        <fullName evidence="9">Glutamate transport system permease protein</fullName>
    </submittedName>
</protein>
<dbReference type="SUPFAM" id="SSF161098">
    <property type="entry name" value="MetI-like"/>
    <property type="match status" value="1"/>
</dbReference>
<dbReference type="CDD" id="cd06261">
    <property type="entry name" value="TM_PBP2"/>
    <property type="match status" value="1"/>
</dbReference>
<evidence type="ECO:0000256" key="4">
    <source>
        <dbReference type="ARBA" id="ARBA00022692"/>
    </source>
</evidence>
<sequence length="286" mass="30664">MNVNPLFDAPGPRTKRAFRVANVVALLLLLGGLAWVVLVLERRGQLTAAKWEPFLTSDVWSDYLLPGIGGTLGAAAWSVVFAGIFGVVFGLGRLSQSRVLRGVSGAIVEFFRAVPVLLMMVFVYQLLIVYRLVPSDRLALTAVVTALTLYNGSVVAELVRSGVLSLPKGQREAGLSVGMTHGQTLRSVLLPQGITAMLPALVSQLVVVVKDSALGYLISYAELLRQAEYVATNFSNYIPAVMVIAAIFITINFALSAVADRLARRLRSRTSGRLAPQAPGLVTSTK</sequence>
<dbReference type="PANTHER" id="PTHR30614">
    <property type="entry name" value="MEMBRANE COMPONENT OF AMINO ACID ABC TRANSPORTER"/>
    <property type="match status" value="1"/>
</dbReference>